<keyword evidence="1" id="KW-0732">Signal</keyword>
<dbReference type="SMART" id="SM00261">
    <property type="entry name" value="FU"/>
    <property type="match status" value="4"/>
</dbReference>
<dbReference type="InterPro" id="IPR006212">
    <property type="entry name" value="Furin_repeat"/>
</dbReference>
<feature type="signal peptide" evidence="1">
    <location>
        <begin position="1"/>
        <end position="19"/>
    </location>
</feature>
<dbReference type="InterPro" id="IPR000742">
    <property type="entry name" value="EGF"/>
</dbReference>
<gene>
    <name evidence="3" type="ORF">TTHERM_00392970</name>
</gene>
<feature type="domain" description="EGF-like" evidence="2">
    <location>
        <begin position="165"/>
        <end position="205"/>
    </location>
</feature>
<dbReference type="GeneID" id="7822763"/>
<dbReference type="PANTHER" id="PTHR23275">
    <property type="entry name" value="CABRIOLET.-RELATED"/>
    <property type="match status" value="1"/>
</dbReference>
<evidence type="ECO:0000313" key="3">
    <source>
        <dbReference type="EMBL" id="EAR91628.1"/>
    </source>
</evidence>
<feature type="domain" description="EGF-like" evidence="2">
    <location>
        <begin position="360"/>
        <end position="398"/>
    </location>
</feature>
<proteinExistence type="predicted"/>
<dbReference type="InterPro" id="IPR052798">
    <property type="entry name" value="Giardia_VSA"/>
</dbReference>
<dbReference type="KEGG" id="tet:TTHERM_00392970"/>
<keyword evidence="4" id="KW-1185">Reference proteome</keyword>
<organism evidence="3 4">
    <name type="scientific">Tetrahymena thermophila (strain SB210)</name>
    <dbReference type="NCBI Taxonomy" id="312017"/>
    <lineage>
        <taxon>Eukaryota</taxon>
        <taxon>Sar</taxon>
        <taxon>Alveolata</taxon>
        <taxon>Ciliophora</taxon>
        <taxon>Intramacronucleata</taxon>
        <taxon>Oligohymenophorea</taxon>
        <taxon>Hymenostomatida</taxon>
        <taxon>Tetrahymenina</taxon>
        <taxon>Tetrahymenidae</taxon>
        <taxon>Tetrahymena</taxon>
    </lineage>
</organism>
<dbReference type="PANTHER" id="PTHR23275:SF100">
    <property type="entry name" value="EGF-LIKE DOMAIN-CONTAINING PROTEIN"/>
    <property type="match status" value="1"/>
</dbReference>
<evidence type="ECO:0000259" key="2">
    <source>
        <dbReference type="SMART" id="SM00181"/>
    </source>
</evidence>
<feature type="domain" description="EGF-like" evidence="2">
    <location>
        <begin position="646"/>
        <end position="677"/>
    </location>
</feature>
<dbReference type="EMBL" id="GG662770">
    <property type="protein sequence ID" value="EAR91628.1"/>
    <property type="molecule type" value="Genomic_DNA"/>
</dbReference>
<feature type="chain" id="PRO_5004201843" description="EGF-like domain-containing protein" evidence="1">
    <location>
        <begin position="20"/>
        <end position="766"/>
    </location>
</feature>
<dbReference type="Proteomes" id="UP000009168">
    <property type="component" value="Unassembled WGS sequence"/>
</dbReference>
<dbReference type="SMART" id="SM00181">
    <property type="entry name" value="EGF"/>
    <property type="match status" value="4"/>
</dbReference>
<evidence type="ECO:0000313" key="4">
    <source>
        <dbReference type="Proteomes" id="UP000009168"/>
    </source>
</evidence>
<dbReference type="HOGENOM" id="CLU_356632_0_0_1"/>
<reference evidence="4" key="1">
    <citation type="journal article" date="2006" name="PLoS Biol.">
        <title>Macronuclear genome sequence of the ciliate Tetrahymena thermophila, a model eukaryote.</title>
        <authorList>
            <person name="Eisen J.A."/>
            <person name="Coyne R.S."/>
            <person name="Wu M."/>
            <person name="Wu D."/>
            <person name="Thiagarajan M."/>
            <person name="Wortman J.R."/>
            <person name="Badger J.H."/>
            <person name="Ren Q."/>
            <person name="Amedeo P."/>
            <person name="Jones K.M."/>
            <person name="Tallon L.J."/>
            <person name="Delcher A.L."/>
            <person name="Salzberg S.L."/>
            <person name="Silva J.C."/>
            <person name="Haas B.J."/>
            <person name="Majoros W.H."/>
            <person name="Farzad M."/>
            <person name="Carlton J.M."/>
            <person name="Smith R.K. Jr."/>
            <person name="Garg J."/>
            <person name="Pearlman R.E."/>
            <person name="Karrer K.M."/>
            <person name="Sun L."/>
            <person name="Manning G."/>
            <person name="Elde N.C."/>
            <person name="Turkewitz A.P."/>
            <person name="Asai D.J."/>
            <person name="Wilkes D.E."/>
            <person name="Wang Y."/>
            <person name="Cai H."/>
            <person name="Collins K."/>
            <person name="Stewart B.A."/>
            <person name="Lee S.R."/>
            <person name="Wilamowska K."/>
            <person name="Weinberg Z."/>
            <person name="Ruzzo W.L."/>
            <person name="Wloga D."/>
            <person name="Gaertig J."/>
            <person name="Frankel J."/>
            <person name="Tsao C.-C."/>
            <person name="Gorovsky M.A."/>
            <person name="Keeling P.J."/>
            <person name="Waller R.F."/>
            <person name="Patron N.J."/>
            <person name="Cherry J.M."/>
            <person name="Stover N.A."/>
            <person name="Krieger C.J."/>
            <person name="del Toro C."/>
            <person name="Ryder H.F."/>
            <person name="Williamson S.C."/>
            <person name="Barbeau R.A."/>
            <person name="Hamilton E.P."/>
            <person name="Orias E."/>
        </authorList>
    </citation>
    <scope>NUCLEOTIDE SEQUENCE [LARGE SCALE GENOMIC DNA]</scope>
    <source>
        <strain evidence="4">SB210</strain>
    </source>
</reference>
<accession>Q233F2</accession>
<dbReference type="SUPFAM" id="SSF57184">
    <property type="entry name" value="Growth factor receptor domain"/>
    <property type="match status" value="4"/>
</dbReference>
<dbReference type="CDD" id="cd00064">
    <property type="entry name" value="FU"/>
    <property type="match status" value="1"/>
</dbReference>
<dbReference type="OrthoDB" id="292525at2759"/>
<sequence length="766" mass="83685">MKNWQIITLLLSLVIVAQSSSTQSQQLQQICNFFAQQYDRFSTQYAPDISSQRCSFCQYSSDSKDPYNFAQGCSSCPNYSNGQCSQGCQQGFTSTTSNMCIPCPEGSTCCAGNNALSDPNFLASIQSQQSNDPSLTLSKQYSSLINYTGTRQVTCLQGYFAIGHVCQKLPYGCAAMTVQSDFYYCNSCLPGFYLDSNNDCSQNCQALYVPTDGSPFVGQCDSCISANKCAACSQKQNYYYLEPLPSSTLSSQQSSQQGIQVCTQCLIYNCIDCSSNSKACNQCVPYYYYDEDQQSCLPCPSPSKFITLNVGTTKDYYSGCLNGNKLITSYTFNKSIPQKDGLQQPANLPIIKLSDGTFSSCDNYCTQCNPTSSNGTICTACMAGYYLDQTQPTKPVCRSCPTNSLICQWNAIMKQPQVLACQINPNDNPPYSKTYYLQLDFTVQNYGENFQKYSPNSACVKNVNNCKEMINQNDPNLISLCASCYDSPNDFAVGVSSSKAIPYMMTQGKTCRQCNFPGALSCIQDPNNKSEIIIQKCGDGYRPTPSNDGQSCISCSSSCATCDDNGNCLTCNKQQRFTLISNNGNTVTCKIPYSQSYLTQGCIDWGQGTTTPSVYNCQKCSPNYILQVGVTVQTGGGESKANLCMSCPLNCQTCNQDNRSQCLTCSPGYYLSKDSCVAIPTGCASFNANGPNGGSCKYCQYGFRLMNDQYCSLCYSNNQNSFTGGQWFDCPGAQCKSQQNDEPQSSSSSNLKIISLIAIILFSLLV</sequence>
<dbReference type="InterPro" id="IPR009030">
    <property type="entry name" value="Growth_fac_rcpt_cys_sf"/>
</dbReference>
<dbReference type="Gene3D" id="2.10.220.10">
    <property type="entry name" value="Hormone Receptor, Insulin-like Growth Factor Receptor 1, Chain A, domain 2"/>
    <property type="match status" value="2"/>
</dbReference>
<dbReference type="RefSeq" id="XP_001011873.1">
    <property type="nucleotide sequence ID" value="XM_001011873.1"/>
</dbReference>
<dbReference type="InParanoid" id="Q233F2"/>
<protein>
    <recommendedName>
        <fullName evidence="2">EGF-like domain-containing protein</fullName>
    </recommendedName>
</protein>
<name>Q233F2_TETTS</name>
<evidence type="ECO:0000256" key="1">
    <source>
        <dbReference type="SAM" id="SignalP"/>
    </source>
</evidence>
<dbReference type="AlphaFoldDB" id="Q233F2"/>
<feature type="domain" description="EGF-like" evidence="2">
    <location>
        <begin position="56"/>
        <end position="101"/>
    </location>
</feature>